<organism evidence="2">
    <name type="scientific">Tanacetum cinerariifolium</name>
    <name type="common">Dalmatian daisy</name>
    <name type="synonym">Chrysanthemum cinerariifolium</name>
    <dbReference type="NCBI Taxonomy" id="118510"/>
    <lineage>
        <taxon>Eukaryota</taxon>
        <taxon>Viridiplantae</taxon>
        <taxon>Streptophyta</taxon>
        <taxon>Embryophyta</taxon>
        <taxon>Tracheophyta</taxon>
        <taxon>Spermatophyta</taxon>
        <taxon>Magnoliopsida</taxon>
        <taxon>eudicotyledons</taxon>
        <taxon>Gunneridae</taxon>
        <taxon>Pentapetalae</taxon>
        <taxon>asterids</taxon>
        <taxon>campanulids</taxon>
        <taxon>Asterales</taxon>
        <taxon>Asteraceae</taxon>
        <taxon>Asteroideae</taxon>
        <taxon>Anthemideae</taxon>
        <taxon>Anthemidinae</taxon>
        <taxon>Tanacetum</taxon>
    </lineage>
</organism>
<protein>
    <recommendedName>
        <fullName evidence="3">Transposase (Putative), gypsy type</fullName>
    </recommendedName>
</protein>
<dbReference type="AlphaFoldDB" id="A0A699JSY0"/>
<name>A0A699JSY0_TANCI</name>
<feature type="compositionally biased region" description="Low complexity" evidence="1">
    <location>
        <begin position="366"/>
        <end position="381"/>
    </location>
</feature>
<comment type="caution">
    <text evidence="2">The sequence shown here is derived from an EMBL/GenBank/DDBJ whole genome shotgun (WGS) entry which is preliminary data.</text>
</comment>
<accession>A0A699JSY0</accession>
<evidence type="ECO:0000256" key="1">
    <source>
        <dbReference type="SAM" id="MobiDB-lite"/>
    </source>
</evidence>
<proteinExistence type="predicted"/>
<sequence length="417" mass="45091">MGLLDFVKSADPFKVRVGERTLADNENELNVNSGKRKKRVAFVFGSPPVKKARAEGIVIFYSQPSTAGKSLSALRRLSRQNEQADIGSGYAAPATEDVISSSVTPTPVRVLEDASHDNVRTRPPSGHFVILSSGSANTDILASPQVVPPVTSAPTGVNAPVAESVDRLEKSEAEAAEVIELHKRVSDLEATVAIKVGELASFHTKNDVAERRFMKHVVELDARIDDVRRDMDNDLYSHMLTVIAGRRWVVGHGFCLAIYKCACSVECRFALDKVILMAINKGIKQGLKAGIVHRKADRSLAQVKAYDPEDDQGNKDVAPEFSWFQPSIDQVDVPIYSESGFIDHKMLLFDAIPAIRQSVERKGLCPPSNSASGGTSGPAPSYDSSLGITDYQVSTLVLAGNRGSVGNKMHKAFPLPG</sequence>
<dbReference type="EMBL" id="BKCJ010438118">
    <property type="protein sequence ID" value="GFA51838.1"/>
    <property type="molecule type" value="Genomic_DNA"/>
</dbReference>
<gene>
    <name evidence="2" type="ORF">Tci_623810</name>
</gene>
<evidence type="ECO:0008006" key="3">
    <source>
        <dbReference type="Google" id="ProtNLM"/>
    </source>
</evidence>
<evidence type="ECO:0000313" key="2">
    <source>
        <dbReference type="EMBL" id="GFA51838.1"/>
    </source>
</evidence>
<feature type="region of interest" description="Disordered" evidence="1">
    <location>
        <begin position="363"/>
        <end position="383"/>
    </location>
</feature>
<reference evidence="2" key="1">
    <citation type="journal article" date="2019" name="Sci. Rep.">
        <title>Draft genome of Tanacetum cinerariifolium, the natural source of mosquito coil.</title>
        <authorList>
            <person name="Yamashiro T."/>
            <person name="Shiraishi A."/>
            <person name="Satake H."/>
            <person name="Nakayama K."/>
        </authorList>
    </citation>
    <scope>NUCLEOTIDE SEQUENCE</scope>
</reference>